<feature type="chain" id="PRO_5020588135" evidence="2">
    <location>
        <begin position="19"/>
        <end position="60"/>
    </location>
</feature>
<reference evidence="3 4" key="1">
    <citation type="submission" date="2019-03" db="EMBL/GenBank/DDBJ databases">
        <title>Genomic Encyclopedia of Archaeal and Bacterial Type Strains, Phase II (KMG-II): from individual species to whole genera.</title>
        <authorList>
            <person name="Goeker M."/>
        </authorList>
    </citation>
    <scope>NUCLEOTIDE SEQUENCE [LARGE SCALE GENOMIC DNA]</scope>
    <source>
        <strain evidence="3 4">DSM 19034</strain>
    </source>
</reference>
<proteinExistence type="predicted"/>
<keyword evidence="2" id="KW-0732">Signal</keyword>
<evidence type="ECO:0000313" key="3">
    <source>
        <dbReference type="EMBL" id="TDO24860.1"/>
    </source>
</evidence>
<feature type="signal peptide" evidence="2">
    <location>
        <begin position="1"/>
        <end position="18"/>
    </location>
</feature>
<gene>
    <name evidence="3" type="ORF">CLV32_1154</name>
</gene>
<accession>A0A4R6IR31</accession>
<evidence type="ECO:0000256" key="2">
    <source>
        <dbReference type="SAM" id="SignalP"/>
    </source>
</evidence>
<dbReference type="RefSeq" id="WP_133553216.1">
    <property type="nucleotide sequence ID" value="NZ_SNWM01000001.1"/>
</dbReference>
<evidence type="ECO:0000256" key="1">
    <source>
        <dbReference type="SAM" id="MobiDB-lite"/>
    </source>
</evidence>
<organism evidence="3 4">
    <name type="scientific">Pedobacter duraquae</name>
    <dbReference type="NCBI Taxonomy" id="425511"/>
    <lineage>
        <taxon>Bacteria</taxon>
        <taxon>Pseudomonadati</taxon>
        <taxon>Bacteroidota</taxon>
        <taxon>Sphingobacteriia</taxon>
        <taxon>Sphingobacteriales</taxon>
        <taxon>Sphingobacteriaceae</taxon>
        <taxon>Pedobacter</taxon>
    </lineage>
</organism>
<feature type="compositionally biased region" description="Low complexity" evidence="1">
    <location>
        <begin position="21"/>
        <end position="34"/>
    </location>
</feature>
<sequence length="60" mass="5982">MLELIIALILGLSSPSTGSINTTNNDGTATTNCTTPPPTTPTTPGDGTGGDTGHYPPDKP</sequence>
<dbReference type="EMBL" id="SNWM01000001">
    <property type="protein sequence ID" value="TDO24860.1"/>
    <property type="molecule type" value="Genomic_DNA"/>
</dbReference>
<name>A0A4R6IR31_9SPHI</name>
<protein>
    <submittedName>
        <fullName evidence="3">Uncharacterized protein</fullName>
    </submittedName>
</protein>
<comment type="caution">
    <text evidence="3">The sequence shown here is derived from an EMBL/GenBank/DDBJ whole genome shotgun (WGS) entry which is preliminary data.</text>
</comment>
<evidence type="ECO:0000313" key="4">
    <source>
        <dbReference type="Proteomes" id="UP000295499"/>
    </source>
</evidence>
<feature type="region of interest" description="Disordered" evidence="1">
    <location>
        <begin position="14"/>
        <end position="60"/>
    </location>
</feature>
<dbReference type="AlphaFoldDB" id="A0A4R6IR31"/>
<dbReference type="Proteomes" id="UP000295499">
    <property type="component" value="Unassembled WGS sequence"/>
</dbReference>
<keyword evidence="4" id="KW-1185">Reference proteome</keyword>